<evidence type="ECO:0000313" key="1">
    <source>
        <dbReference type="EMBL" id="AIF08289.1"/>
    </source>
</evidence>
<name>A0A075GWU2_9ARCH</name>
<proteinExistence type="predicted"/>
<sequence>MLCNSRINSPISLIYQLCCIKGDFSLNFMSQAERDVMKQVDAEILNATPEFLKMVQKYDLENQLTGSTIYDIYTTILKKQRDENKIIPKTK</sequence>
<dbReference type="AlphaFoldDB" id="A0A075GWU2"/>
<organism evidence="1">
    <name type="scientific">uncultured marine thaumarchaeote KM3_28_B05</name>
    <dbReference type="NCBI Taxonomy" id="1456111"/>
    <lineage>
        <taxon>Archaea</taxon>
        <taxon>Nitrososphaerota</taxon>
        <taxon>environmental samples</taxon>
    </lineage>
</organism>
<accession>A0A075GWU2</accession>
<protein>
    <submittedName>
        <fullName evidence="1">Uncharacterized protein</fullName>
    </submittedName>
</protein>
<dbReference type="EMBL" id="KF900826">
    <property type="protein sequence ID" value="AIF08289.1"/>
    <property type="molecule type" value="Genomic_DNA"/>
</dbReference>
<reference evidence="1" key="1">
    <citation type="journal article" date="2014" name="Genome Biol. Evol.">
        <title>Pangenome evidence for extensive interdomain horizontal transfer affecting lineage core and shell genes in uncultured planktonic thaumarchaeota and euryarchaeota.</title>
        <authorList>
            <person name="Deschamps P."/>
            <person name="Zivanovic Y."/>
            <person name="Moreira D."/>
            <person name="Rodriguez-Valera F."/>
            <person name="Lopez-Garcia P."/>
        </authorList>
    </citation>
    <scope>NUCLEOTIDE SEQUENCE</scope>
</reference>